<dbReference type="PRINTS" id="PR00744">
    <property type="entry name" value="GLHYDRLASE37"/>
</dbReference>
<comment type="catalytic activity">
    <reaction evidence="1 5">
        <text>alpha,alpha-trehalose + H2O = alpha-D-glucose + beta-D-glucose</text>
        <dbReference type="Rhea" id="RHEA:32675"/>
        <dbReference type="ChEBI" id="CHEBI:15377"/>
        <dbReference type="ChEBI" id="CHEBI:15903"/>
        <dbReference type="ChEBI" id="CHEBI:16551"/>
        <dbReference type="ChEBI" id="CHEBI:17925"/>
        <dbReference type="EC" id="3.2.1.28"/>
    </reaction>
</comment>
<evidence type="ECO:0000313" key="8">
    <source>
        <dbReference type="Proteomes" id="UP001367676"/>
    </source>
</evidence>
<keyword evidence="8" id="KW-1185">Reference proteome</keyword>
<name>A0AAN9TMF1_9HEMI</name>
<accession>A0AAN9TMF1</accession>
<evidence type="ECO:0000256" key="4">
    <source>
        <dbReference type="ARBA" id="ARBA00019905"/>
    </source>
</evidence>
<dbReference type="PANTHER" id="PTHR23403:SF1">
    <property type="entry name" value="TREHALASE"/>
    <property type="match status" value="1"/>
</dbReference>
<dbReference type="PANTHER" id="PTHR23403">
    <property type="entry name" value="TREHALASE"/>
    <property type="match status" value="1"/>
</dbReference>
<proteinExistence type="inferred from homology"/>
<reference evidence="7 8" key="1">
    <citation type="submission" date="2024-03" db="EMBL/GenBank/DDBJ databases">
        <title>Adaptation during the transition from Ophiocordyceps entomopathogen to insect associate is accompanied by gene loss and intensified selection.</title>
        <authorList>
            <person name="Ward C.M."/>
            <person name="Onetto C.A."/>
            <person name="Borneman A.R."/>
        </authorList>
    </citation>
    <scope>NUCLEOTIDE SEQUENCE [LARGE SCALE GENOMIC DNA]</scope>
    <source>
        <strain evidence="7">AWRI1</strain>
        <tissue evidence="7">Single Adult Female</tissue>
    </source>
</reference>
<evidence type="ECO:0000256" key="6">
    <source>
        <dbReference type="SAM" id="SignalP"/>
    </source>
</evidence>
<sequence length="593" mass="69610">MIREILILISLINLCVASTLKQVENLQDCPADCDSPIYCYGELLKTIQLAEIHEHPMNFVDKKLLDTEERILEKFQKLKEENKLDRDSLRAFVNENFAEDNPKSCTLRDIEIGLKPKLLDRVADPMYKQFVIDVQNIWPQLAVHVDEDAKDHPERHSAIYLPNCFIKAGGFFKSQFYWDGYWSIKGLLVTGMTETVKDMLMNYFHLIDLMGKIPNANRKYFSQRSQPPFLPPMVKKYMDARPDDVEFLQENLFRIEKEFVWWMDNRAVKFTKDDKEYIMYQYRQKCCNPRPEGYVVDYHEGQKFATDWQRNYFYMQTHSVAESGLDFSTRQRRPDFYEKGYGTRMNLDITGLVPVELNSILAMNARLLSEWFENFGNLEKAEKYRQISITLIQYIDEVFRIDFLGAWFDYDIRENTHRTRFYPTNLAPLYMEAYDTSKAYDIGKSAVEYLKKSFIINSDGSPKFFGVPTSMIKAPEQWDFSNGWAPMQSFVIEGLYKTGQEEAVMVAKELAKVWMKTNWVGFQREHEMFEKYDLVKIGEIGGGGTYKPQTGFGWSNGLVMVIFDLFGEILHHTDYEDFKADITGVNFHEDVRK</sequence>
<dbReference type="AlphaFoldDB" id="A0AAN9TMF1"/>
<dbReference type="Gene3D" id="1.50.10.10">
    <property type="match status" value="1"/>
</dbReference>
<evidence type="ECO:0000256" key="3">
    <source>
        <dbReference type="ARBA" id="ARBA00012757"/>
    </source>
</evidence>
<evidence type="ECO:0000256" key="2">
    <source>
        <dbReference type="ARBA" id="ARBA00005615"/>
    </source>
</evidence>
<dbReference type="EMBL" id="JBBCAQ010000010">
    <property type="protein sequence ID" value="KAK7601854.1"/>
    <property type="molecule type" value="Genomic_DNA"/>
</dbReference>
<dbReference type="EC" id="3.2.1.28" evidence="3 5"/>
<dbReference type="Pfam" id="PF01204">
    <property type="entry name" value="Trehalase"/>
    <property type="match status" value="1"/>
</dbReference>
<comment type="caution">
    <text evidence="7">The sequence shown here is derived from an EMBL/GenBank/DDBJ whole genome shotgun (WGS) entry which is preliminary data.</text>
</comment>
<dbReference type="InterPro" id="IPR008928">
    <property type="entry name" value="6-hairpin_glycosidase_sf"/>
</dbReference>
<comment type="similarity">
    <text evidence="2 5">Belongs to the glycosyl hydrolase 37 family.</text>
</comment>
<keyword evidence="5" id="KW-0326">Glycosidase</keyword>
<dbReference type="Proteomes" id="UP001367676">
    <property type="component" value="Unassembled WGS sequence"/>
</dbReference>
<keyword evidence="5" id="KW-0378">Hydrolase</keyword>
<dbReference type="InterPro" id="IPR012341">
    <property type="entry name" value="6hp_glycosidase-like_sf"/>
</dbReference>
<evidence type="ECO:0000256" key="5">
    <source>
        <dbReference type="RuleBase" id="RU361180"/>
    </source>
</evidence>
<feature type="chain" id="PRO_5042985077" description="Trehalase" evidence="6">
    <location>
        <begin position="18"/>
        <end position="593"/>
    </location>
</feature>
<evidence type="ECO:0000256" key="1">
    <source>
        <dbReference type="ARBA" id="ARBA00001576"/>
    </source>
</evidence>
<gene>
    <name evidence="7" type="ORF">V9T40_009295</name>
</gene>
<dbReference type="GO" id="GO:0005993">
    <property type="term" value="P:trehalose catabolic process"/>
    <property type="evidence" value="ECO:0007669"/>
    <property type="project" value="TreeGrafter"/>
</dbReference>
<dbReference type="SUPFAM" id="SSF48208">
    <property type="entry name" value="Six-hairpin glycosidases"/>
    <property type="match status" value="1"/>
</dbReference>
<evidence type="ECO:0000313" key="7">
    <source>
        <dbReference type="EMBL" id="KAK7601854.1"/>
    </source>
</evidence>
<protein>
    <recommendedName>
        <fullName evidence="4 5">Trehalase</fullName>
        <ecNumber evidence="3 5">3.2.1.28</ecNumber>
    </recommendedName>
    <alternativeName>
        <fullName evidence="5">Alpha-trehalose glucohydrolase</fullName>
    </alternativeName>
</protein>
<dbReference type="GO" id="GO:0004555">
    <property type="term" value="F:alpha,alpha-trehalase activity"/>
    <property type="evidence" value="ECO:0007669"/>
    <property type="project" value="UniProtKB-EC"/>
</dbReference>
<keyword evidence="6" id="KW-0732">Signal</keyword>
<feature type="signal peptide" evidence="6">
    <location>
        <begin position="1"/>
        <end position="17"/>
    </location>
</feature>
<dbReference type="InterPro" id="IPR001661">
    <property type="entry name" value="Glyco_hydro_37"/>
</dbReference>
<organism evidence="7 8">
    <name type="scientific">Parthenolecanium corni</name>
    <dbReference type="NCBI Taxonomy" id="536013"/>
    <lineage>
        <taxon>Eukaryota</taxon>
        <taxon>Metazoa</taxon>
        <taxon>Ecdysozoa</taxon>
        <taxon>Arthropoda</taxon>
        <taxon>Hexapoda</taxon>
        <taxon>Insecta</taxon>
        <taxon>Pterygota</taxon>
        <taxon>Neoptera</taxon>
        <taxon>Paraneoptera</taxon>
        <taxon>Hemiptera</taxon>
        <taxon>Sternorrhyncha</taxon>
        <taxon>Coccoidea</taxon>
        <taxon>Coccidae</taxon>
        <taxon>Parthenolecanium</taxon>
    </lineage>
</organism>